<sequence length="416" mass="46802">MKLLITGLMGCLVCTHGVAQTMPTFDWDWMMSASHTQPSDSPLFALPQGQKRETAEQVDAGLDLESRWRGWTASLALTLSPLYHSAEQSRDATLTLSELFWQGERTLAGQTLDITAGKIRLDWGVGYGYRPLDLFLPYRRNPLGIQVEEGAGVLALSSYQELGEWTLLATDSSWGRSSDALLIESNEQQGVGLRHYRLVGDSEIQGIVYYDNVRRGLVGGSWVSVLNSAWGVHTSWLYQREYWQFQQQTERPLELVKMQHAGQFLFGLNWANAEGHNVIAEYWYDGRSWNAQEWQQALTSVAQLSEVGHSQMAFSYAQGYQAANVMAHNVMLHWTWDSTRGQLLGIDDLTPTLDVLWSVEDGGLIITQWFNWQAYDSGSASLELEFAARFFSGDSDSAYANLPDSARILFNLKGKF</sequence>
<dbReference type="EMBL" id="LOSJ02000001">
    <property type="protein sequence ID" value="PNM63691.1"/>
    <property type="molecule type" value="Genomic_DNA"/>
</dbReference>
<protein>
    <recommendedName>
        <fullName evidence="4">Beta-lactamase</fullName>
    </recommendedName>
</protein>
<evidence type="ECO:0000313" key="3">
    <source>
        <dbReference type="Proteomes" id="UP000053748"/>
    </source>
</evidence>
<keyword evidence="3" id="KW-1185">Reference proteome</keyword>
<dbReference type="AlphaFoldDB" id="A0A2J9VIU6"/>
<dbReference type="STRING" id="674.VM_20360"/>
<reference evidence="2" key="1">
    <citation type="submission" date="2017-12" db="EMBL/GenBank/DDBJ databases">
        <title>FDA dAtabase for Regulatory Grade micrObial Sequences (FDA-ARGOS): Supporting development and validation of Infectious Disease Dx tests.</title>
        <authorList>
            <person name="Hoffmann M."/>
            <person name="Allard M."/>
            <person name="Evans P."/>
            <person name="Brown E."/>
            <person name="Tallon L.J."/>
            <person name="Sadzewicz L."/>
            <person name="Sengamalay N."/>
            <person name="Ott S."/>
            <person name="Godinez A."/>
            <person name="Nagaraj S."/>
            <person name="Vavikolanu K."/>
            <person name="Aluvathingal J."/>
            <person name="Nadendla S."/>
            <person name="Hobson J."/>
            <person name="Sichtig H."/>
        </authorList>
    </citation>
    <scope>NUCLEOTIDE SEQUENCE [LARGE SCALE GENOMIC DNA]</scope>
    <source>
        <strain evidence="2">FDAARGOS_113</strain>
    </source>
</reference>
<name>A0A2J9VIU6_VIBMI</name>
<dbReference type="RefSeq" id="WP_005514130.1">
    <property type="nucleotide sequence ID" value="NZ_CAWMSS010000002.1"/>
</dbReference>
<organism evidence="2 3">
    <name type="scientific">Vibrio mimicus</name>
    <dbReference type="NCBI Taxonomy" id="674"/>
    <lineage>
        <taxon>Bacteria</taxon>
        <taxon>Pseudomonadati</taxon>
        <taxon>Pseudomonadota</taxon>
        <taxon>Gammaproteobacteria</taxon>
        <taxon>Vibrionales</taxon>
        <taxon>Vibrionaceae</taxon>
        <taxon>Vibrio</taxon>
    </lineage>
</organism>
<accession>A0A2J9VIU6</accession>
<evidence type="ECO:0008006" key="4">
    <source>
        <dbReference type="Google" id="ProtNLM"/>
    </source>
</evidence>
<evidence type="ECO:0000313" key="2">
    <source>
        <dbReference type="EMBL" id="PNM63691.1"/>
    </source>
</evidence>
<dbReference type="Proteomes" id="UP000053748">
    <property type="component" value="Unassembled WGS sequence"/>
</dbReference>
<feature type="signal peptide" evidence="1">
    <location>
        <begin position="1"/>
        <end position="19"/>
    </location>
</feature>
<keyword evidence="1" id="KW-0732">Signal</keyword>
<feature type="chain" id="PRO_5014357849" description="Beta-lactamase" evidence="1">
    <location>
        <begin position="20"/>
        <end position="416"/>
    </location>
</feature>
<comment type="caution">
    <text evidence="2">The sequence shown here is derived from an EMBL/GenBank/DDBJ whole genome shotgun (WGS) entry which is preliminary data.</text>
</comment>
<dbReference type="OrthoDB" id="8746278at2"/>
<gene>
    <name evidence="2" type="ORF">AL544_001540</name>
</gene>
<evidence type="ECO:0000256" key="1">
    <source>
        <dbReference type="SAM" id="SignalP"/>
    </source>
</evidence>
<proteinExistence type="predicted"/>